<feature type="domain" description="FF" evidence="4">
    <location>
        <begin position="494"/>
        <end position="547"/>
    </location>
</feature>
<dbReference type="SMART" id="SM00456">
    <property type="entry name" value="WW"/>
    <property type="match status" value="2"/>
</dbReference>
<dbReference type="InterPro" id="IPR001202">
    <property type="entry name" value="WW_dom"/>
</dbReference>
<feature type="domain" description="WW" evidence="3">
    <location>
        <begin position="213"/>
        <end position="246"/>
    </location>
</feature>
<dbReference type="OrthoDB" id="187617at2759"/>
<evidence type="ECO:0000256" key="2">
    <source>
        <dbReference type="SAM" id="MobiDB-lite"/>
    </source>
</evidence>
<dbReference type="SUPFAM" id="SSF51045">
    <property type="entry name" value="WW domain"/>
    <property type="match status" value="2"/>
</dbReference>
<feature type="compositionally biased region" description="Polar residues" evidence="2">
    <location>
        <begin position="1"/>
        <end position="11"/>
    </location>
</feature>
<dbReference type="InterPro" id="IPR045148">
    <property type="entry name" value="TCRG1-like"/>
</dbReference>
<accession>A0A1Y1I5X7</accession>
<evidence type="ECO:0000256" key="1">
    <source>
        <dbReference type="ARBA" id="ARBA00022737"/>
    </source>
</evidence>
<name>A0A1Y1I5X7_KLENI</name>
<feature type="region of interest" description="Disordered" evidence="2">
    <location>
        <begin position="1"/>
        <end position="220"/>
    </location>
</feature>
<dbReference type="OMA" id="MMNGPIG"/>
<evidence type="ECO:0000313" key="5">
    <source>
        <dbReference type="EMBL" id="GAQ86364.1"/>
    </source>
</evidence>
<gene>
    <name evidence="5" type="ORF">KFL_002850080</name>
</gene>
<dbReference type="InterPro" id="IPR036020">
    <property type="entry name" value="WW_dom_sf"/>
</dbReference>
<dbReference type="Pfam" id="PF00397">
    <property type="entry name" value="WW"/>
    <property type="match status" value="1"/>
</dbReference>
<feature type="compositionally biased region" description="Basic and acidic residues" evidence="2">
    <location>
        <begin position="198"/>
        <end position="220"/>
    </location>
</feature>
<feature type="domain" description="WW" evidence="3">
    <location>
        <begin position="267"/>
        <end position="294"/>
    </location>
</feature>
<dbReference type="PROSITE" id="PS01159">
    <property type="entry name" value="WW_DOMAIN_1"/>
    <property type="match status" value="2"/>
</dbReference>
<dbReference type="GO" id="GO:0005634">
    <property type="term" value="C:nucleus"/>
    <property type="evidence" value="ECO:0000318"/>
    <property type="project" value="GO_Central"/>
</dbReference>
<sequence>MGQNHFQRPTPSNGPPMQRPLGGSSGPPPTGQPGAPFGQPARQAPPGNPSAPFLRPPPQHLPMQQPQGLAPPSSQVRPGPPSSSTAGPAPQRPPQQFSLPPRPFSPGPPSNFRPPVWGLPPRGGPPLQQGPPPAFAPGGRPPMQWPPGHPGMVRPGGFPASGPRLQGASTGVNSVQGGPGELNSTQGGAGSPAGQKAEAGKDEGKKEMGTESEEVRKAWSAHKNDEGVAYYYNSVTGESTYEKPKGFVGEEVDIIPVAWERIDGTDWHLVTTNLDSKYYYNTTTQETSWQVPAAVAEQRQKKAEEASVPDRANGESAVGTIKKKLHEEDAIAEVGKETPPEKDGKDEEGNGAEQKQSEKEKLAADFKEMLKEKKVPPFAKWDKELPKIFADPRFKAIATTAERRALFDRYVKTRAEEERLEKREALRAAMNGFRELLDEVAEELDHTVTYADFETMKGDDPRFKALEKKERETLLNERIAPLRKAEEERLRKEREAAVTAFHELLAEKGANETTKWATLKEEVREDPRYKAVARNEREQVFNDFLAKWKGGKESEVEEKLKAHEREARKRKEREEEELERIRTKARQKDALDSYKAILAQKVKEADATWADWRRRIEKEAEEKQVTPHLEAKELEHLFKEHVRGIMDACVRDYKRLLAEALPEETIQKEDPDGRIPLDSWTAAKGLMREDARLKRLPKVEREPLYRQYTEDVRKRLNLPPGANYVRDRGPAGARPPAAEPRRETYREHRDKRPRR</sequence>
<dbReference type="SMART" id="SM00441">
    <property type="entry name" value="FF"/>
    <property type="match status" value="4"/>
</dbReference>
<dbReference type="Gene3D" id="2.20.70.10">
    <property type="match status" value="2"/>
</dbReference>
<organism evidence="5 6">
    <name type="scientific">Klebsormidium nitens</name>
    <name type="common">Green alga</name>
    <name type="synonym">Ulothrix nitens</name>
    <dbReference type="NCBI Taxonomy" id="105231"/>
    <lineage>
        <taxon>Eukaryota</taxon>
        <taxon>Viridiplantae</taxon>
        <taxon>Streptophyta</taxon>
        <taxon>Klebsormidiophyceae</taxon>
        <taxon>Klebsormidiales</taxon>
        <taxon>Klebsormidiaceae</taxon>
        <taxon>Klebsormidium</taxon>
    </lineage>
</organism>
<dbReference type="Proteomes" id="UP000054558">
    <property type="component" value="Unassembled WGS sequence"/>
</dbReference>
<dbReference type="GO" id="GO:0070063">
    <property type="term" value="F:RNA polymerase binding"/>
    <property type="evidence" value="ECO:0000318"/>
    <property type="project" value="GO_Central"/>
</dbReference>
<feature type="compositionally biased region" description="Low complexity" evidence="2">
    <location>
        <begin position="32"/>
        <end position="45"/>
    </location>
</feature>
<dbReference type="CDD" id="cd00201">
    <property type="entry name" value="WW"/>
    <property type="match status" value="1"/>
</dbReference>
<dbReference type="InterPro" id="IPR036517">
    <property type="entry name" value="FF_domain_sf"/>
</dbReference>
<feature type="compositionally biased region" description="Pro residues" evidence="2">
    <location>
        <begin position="100"/>
        <end position="112"/>
    </location>
</feature>
<dbReference type="Pfam" id="PF01846">
    <property type="entry name" value="FF"/>
    <property type="match status" value="3"/>
</dbReference>
<dbReference type="InterPro" id="IPR002713">
    <property type="entry name" value="FF_domain"/>
</dbReference>
<feature type="compositionally biased region" description="Pro residues" evidence="2">
    <location>
        <begin position="46"/>
        <end position="60"/>
    </location>
</feature>
<dbReference type="PANTHER" id="PTHR15377">
    <property type="entry name" value="TRANSCRIPTION ELONGATION REGULATOR 1"/>
    <property type="match status" value="1"/>
</dbReference>
<dbReference type="AlphaFoldDB" id="A0A1Y1I5X7"/>
<feature type="region of interest" description="Disordered" evidence="2">
    <location>
        <begin position="298"/>
        <end position="362"/>
    </location>
</feature>
<dbReference type="Gene3D" id="1.10.10.440">
    <property type="entry name" value="FF domain"/>
    <property type="match status" value="4"/>
</dbReference>
<keyword evidence="6" id="KW-1185">Reference proteome</keyword>
<feature type="compositionally biased region" description="Pro residues" evidence="2">
    <location>
        <begin position="122"/>
        <end position="149"/>
    </location>
</feature>
<dbReference type="SUPFAM" id="SSF81698">
    <property type="entry name" value="FF domain"/>
    <property type="match status" value="3"/>
</dbReference>
<feature type="compositionally biased region" description="Polar residues" evidence="2">
    <location>
        <begin position="167"/>
        <end position="186"/>
    </location>
</feature>
<dbReference type="EMBL" id="DF237234">
    <property type="protein sequence ID" value="GAQ86364.1"/>
    <property type="molecule type" value="Genomic_DNA"/>
</dbReference>
<dbReference type="STRING" id="105231.A0A1Y1I5X7"/>
<feature type="domain" description="FF" evidence="4">
    <location>
        <begin position="359"/>
        <end position="413"/>
    </location>
</feature>
<proteinExistence type="predicted"/>
<feature type="compositionally biased region" description="Basic and acidic residues" evidence="2">
    <location>
        <begin position="739"/>
        <end position="755"/>
    </location>
</feature>
<dbReference type="PROSITE" id="PS51676">
    <property type="entry name" value="FF"/>
    <property type="match status" value="2"/>
</dbReference>
<keyword evidence="1" id="KW-0677">Repeat</keyword>
<evidence type="ECO:0000313" key="6">
    <source>
        <dbReference type="Proteomes" id="UP000054558"/>
    </source>
</evidence>
<feature type="region of interest" description="Disordered" evidence="2">
    <location>
        <begin position="555"/>
        <end position="582"/>
    </location>
</feature>
<feature type="region of interest" description="Disordered" evidence="2">
    <location>
        <begin position="712"/>
        <end position="755"/>
    </location>
</feature>
<dbReference type="GO" id="GO:0003712">
    <property type="term" value="F:transcription coregulator activity"/>
    <property type="evidence" value="ECO:0000318"/>
    <property type="project" value="GO_Central"/>
</dbReference>
<protein>
    <submittedName>
        <fullName evidence="5">Pre-mRNA-processing protein</fullName>
    </submittedName>
</protein>
<dbReference type="PROSITE" id="PS50020">
    <property type="entry name" value="WW_DOMAIN_2"/>
    <property type="match status" value="2"/>
</dbReference>
<evidence type="ECO:0000259" key="3">
    <source>
        <dbReference type="PROSITE" id="PS50020"/>
    </source>
</evidence>
<reference evidence="5 6" key="1">
    <citation type="journal article" date="2014" name="Nat. Commun.">
        <title>Klebsormidium flaccidum genome reveals primary factors for plant terrestrial adaptation.</title>
        <authorList>
            <person name="Hori K."/>
            <person name="Maruyama F."/>
            <person name="Fujisawa T."/>
            <person name="Togashi T."/>
            <person name="Yamamoto N."/>
            <person name="Seo M."/>
            <person name="Sato S."/>
            <person name="Yamada T."/>
            <person name="Mori H."/>
            <person name="Tajima N."/>
            <person name="Moriyama T."/>
            <person name="Ikeuchi M."/>
            <person name="Watanabe M."/>
            <person name="Wada H."/>
            <person name="Kobayashi K."/>
            <person name="Saito M."/>
            <person name="Masuda T."/>
            <person name="Sasaki-Sekimoto Y."/>
            <person name="Mashiguchi K."/>
            <person name="Awai K."/>
            <person name="Shimojima M."/>
            <person name="Masuda S."/>
            <person name="Iwai M."/>
            <person name="Nobusawa T."/>
            <person name="Narise T."/>
            <person name="Kondo S."/>
            <person name="Saito H."/>
            <person name="Sato R."/>
            <person name="Murakawa M."/>
            <person name="Ihara Y."/>
            <person name="Oshima-Yamada Y."/>
            <person name="Ohtaka K."/>
            <person name="Satoh M."/>
            <person name="Sonobe K."/>
            <person name="Ishii M."/>
            <person name="Ohtani R."/>
            <person name="Kanamori-Sato M."/>
            <person name="Honoki R."/>
            <person name="Miyazaki D."/>
            <person name="Mochizuki H."/>
            <person name="Umetsu J."/>
            <person name="Higashi K."/>
            <person name="Shibata D."/>
            <person name="Kamiya Y."/>
            <person name="Sato N."/>
            <person name="Nakamura Y."/>
            <person name="Tabata S."/>
            <person name="Ida S."/>
            <person name="Kurokawa K."/>
            <person name="Ohta H."/>
        </authorList>
    </citation>
    <scope>NUCLEOTIDE SEQUENCE [LARGE SCALE GENOMIC DNA]</scope>
    <source>
        <strain evidence="5 6">NIES-2285</strain>
    </source>
</reference>
<evidence type="ECO:0000259" key="4">
    <source>
        <dbReference type="PROSITE" id="PS51676"/>
    </source>
</evidence>
<dbReference type="PANTHER" id="PTHR15377:SF3">
    <property type="entry name" value="WW DOMAIN-CONTAINING PROTEIN"/>
    <property type="match status" value="1"/>
</dbReference>
<feature type="compositionally biased region" description="Basic and acidic residues" evidence="2">
    <location>
        <begin position="325"/>
        <end position="348"/>
    </location>
</feature>